<keyword evidence="5 10" id="KW-0479">Metal-binding</keyword>
<dbReference type="PROSITE" id="PS00086">
    <property type="entry name" value="CYTOCHROME_P450"/>
    <property type="match status" value="1"/>
</dbReference>
<keyword evidence="13" id="KW-1185">Reference proteome</keyword>
<sequence length="540" mass="61303">MADFQGYILLLLIWLVSLILVRTIFSKNRTTSRLPPSPMALPIIGHLHLVAPIPHQALHKLSTKHGSLMHIRLGSVPCVVASSPEMAKEFLKTHESSFSNRPITAAVDYLTYGSADFSFAPYGPYWKFMKKICMSELLSGRMLDQFLPVRVEEIRRFLQLMEKKASTGEKVDVGGELVRLTNNIVSRMAMNQTCSDNEDEAEEVRKLVEATAELTGQFNLSDFIWFCKNLDLQGMKKKLKHVRDKFDSMMDKIIKEHEEARKRKDHDTVKDLLHVLLDTSEDETSDMKLSRENIKAFILVINLLSHQSTSYIELSQITKHFTRNTDTRLHIFSQDIFTAGTDTSAITIEWALSELINHPNVMEKARQEMDIVVGKKRIVEESDISNLPYLQAVVKETLRLHPTGPMIVRESSQDCTIGGYDIPAKTRLFVNVWAIGRDPNHWDNPLEFRPERFIEGSGENQIDVRGQHFHLLPFGSGRRSCPGTTMALQVVQTSLAAMIQCFEWKVDGSVDMEEGPGLTLPRAHPLKCVPILRLNPFPSI</sequence>
<evidence type="ECO:0000256" key="4">
    <source>
        <dbReference type="ARBA" id="ARBA00022617"/>
    </source>
</evidence>
<dbReference type="InterPro" id="IPR001128">
    <property type="entry name" value="Cyt_P450"/>
</dbReference>
<dbReference type="EMBL" id="JBBPBN010000013">
    <property type="protein sequence ID" value="KAK9026600.1"/>
    <property type="molecule type" value="Genomic_DNA"/>
</dbReference>
<dbReference type="CDD" id="cd20655">
    <property type="entry name" value="CYP93"/>
    <property type="match status" value="1"/>
</dbReference>
<proteinExistence type="inferred from homology"/>
<keyword evidence="8 10" id="KW-0503">Monooxygenase</keyword>
<organism evidence="12 13">
    <name type="scientific">Hibiscus sabdariffa</name>
    <name type="common">roselle</name>
    <dbReference type="NCBI Taxonomy" id="183260"/>
    <lineage>
        <taxon>Eukaryota</taxon>
        <taxon>Viridiplantae</taxon>
        <taxon>Streptophyta</taxon>
        <taxon>Embryophyta</taxon>
        <taxon>Tracheophyta</taxon>
        <taxon>Spermatophyta</taxon>
        <taxon>Magnoliopsida</taxon>
        <taxon>eudicotyledons</taxon>
        <taxon>Gunneridae</taxon>
        <taxon>Pentapetalae</taxon>
        <taxon>rosids</taxon>
        <taxon>malvids</taxon>
        <taxon>Malvales</taxon>
        <taxon>Malvaceae</taxon>
        <taxon>Malvoideae</taxon>
        <taxon>Hibiscus</taxon>
    </lineage>
</organism>
<keyword evidence="6 10" id="KW-0560">Oxidoreductase</keyword>
<keyword evidence="7 10" id="KW-0408">Iron</keyword>
<comment type="subcellular location">
    <subcellularLocation>
        <location evidence="2">Membrane</location>
    </subcellularLocation>
</comment>
<evidence type="ECO:0000313" key="12">
    <source>
        <dbReference type="EMBL" id="KAK9026600.1"/>
    </source>
</evidence>
<evidence type="ECO:0000256" key="10">
    <source>
        <dbReference type="RuleBase" id="RU000461"/>
    </source>
</evidence>
<keyword evidence="11" id="KW-0812">Transmembrane</keyword>
<comment type="similarity">
    <text evidence="3 10">Belongs to the cytochrome P450 family.</text>
</comment>
<evidence type="ECO:0000313" key="13">
    <source>
        <dbReference type="Proteomes" id="UP001396334"/>
    </source>
</evidence>
<reference evidence="12 13" key="1">
    <citation type="journal article" date="2024" name="G3 (Bethesda)">
        <title>Genome assembly of Hibiscus sabdariffa L. provides insights into metabolisms of medicinal natural products.</title>
        <authorList>
            <person name="Kim T."/>
        </authorList>
    </citation>
    <scope>NUCLEOTIDE SEQUENCE [LARGE SCALE GENOMIC DNA]</scope>
    <source>
        <strain evidence="12">TK-2024</strain>
        <tissue evidence="12">Old leaves</tissue>
    </source>
</reference>
<dbReference type="InterPro" id="IPR002401">
    <property type="entry name" value="Cyt_P450_E_grp-I"/>
</dbReference>
<evidence type="ECO:0000256" key="9">
    <source>
        <dbReference type="ARBA" id="ARBA00023136"/>
    </source>
</evidence>
<keyword evidence="11" id="KW-1133">Transmembrane helix</keyword>
<evidence type="ECO:0000256" key="7">
    <source>
        <dbReference type="ARBA" id="ARBA00023004"/>
    </source>
</evidence>
<dbReference type="Proteomes" id="UP001396334">
    <property type="component" value="Unassembled WGS sequence"/>
</dbReference>
<dbReference type="InterPro" id="IPR017972">
    <property type="entry name" value="Cyt_P450_CS"/>
</dbReference>
<dbReference type="PANTHER" id="PTHR47943:SF8">
    <property type="entry name" value="CYTOCHROME P450"/>
    <property type="match status" value="1"/>
</dbReference>
<evidence type="ECO:0000256" key="11">
    <source>
        <dbReference type="SAM" id="Phobius"/>
    </source>
</evidence>
<evidence type="ECO:0000256" key="3">
    <source>
        <dbReference type="ARBA" id="ARBA00010617"/>
    </source>
</evidence>
<evidence type="ECO:0000256" key="2">
    <source>
        <dbReference type="ARBA" id="ARBA00004370"/>
    </source>
</evidence>
<keyword evidence="4 10" id="KW-0349">Heme</keyword>
<dbReference type="Gene3D" id="1.10.630.10">
    <property type="entry name" value="Cytochrome P450"/>
    <property type="match status" value="1"/>
</dbReference>
<name>A0ABR2SNG3_9ROSI</name>
<dbReference type="Pfam" id="PF00067">
    <property type="entry name" value="p450"/>
    <property type="match status" value="2"/>
</dbReference>
<feature type="transmembrane region" description="Helical" evidence="11">
    <location>
        <begin position="6"/>
        <end position="25"/>
    </location>
</feature>
<evidence type="ECO:0000256" key="8">
    <source>
        <dbReference type="ARBA" id="ARBA00023033"/>
    </source>
</evidence>
<dbReference type="PRINTS" id="PR00463">
    <property type="entry name" value="EP450I"/>
</dbReference>
<dbReference type="SUPFAM" id="SSF48264">
    <property type="entry name" value="Cytochrome P450"/>
    <property type="match status" value="1"/>
</dbReference>
<accession>A0ABR2SNG3</accession>
<evidence type="ECO:0000256" key="1">
    <source>
        <dbReference type="ARBA" id="ARBA00001971"/>
    </source>
</evidence>
<evidence type="ECO:0000256" key="5">
    <source>
        <dbReference type="ARBA" id="ARBA00022723"/>
    </source>
</evidence>
<comment type="cofactor">
    <cofactor evidence="1">
        <name>heme</name>
        <dbReference type="ChEBI" id="CHEBI:30413"/>
    </cofactor>
</comment>
<keyword evidence="9 11" id="KW-0472">Membrane</keyword>
<evidence type="ECO:0000256" key="6">
    <source>
        <dbReference type="ARBA" id="ARBA00023002"/>
    </source>
</evidence>
<dbReference type="PANTHER" id="PTHR47943">
    <property type="entry name" value="CYTOCHROME P450 93A3-LIKE"/>
    <property type="match status" value="1"/>
</dbReference>
<dbReference type="PRINTS" id="PR00385">
    <property type="entry name" value="P450"/>
</dbReference>
<protein>
    <submittedName>
        <fullName evidence="12">Uncharacterized protein</fullName>
    </submittedName>
</protein>
<dbReference type="InterPro" id="IPR036396">
    <property type="entry name" value="Cyt_P450_sf"/>
</dbReference>
<comment type="caution">
    <text evidence="12">The sequence shown here is derived from an EMBL/GenBank/DDBJ whole genome shotgun (WGS) entry which is preliminary data.</text>
</comment>
<gene>
    <name evidence="12" type="ORF">V6N11_039435</name>
</gene>